<name>A0A146KQD4_LYGHE</name>
<accession>A0A146KQD4</accession>
<gene>
    <name evidence="1" type="ORF">g.31597</name>
</gene>
<evidence type="ECO:0000313" key="1">
    <source>
        <dbReference type="EMBL" id="JAP97894.1"/>
    </source>
</evidence>
<proteinExistence type="predicted"/>
<protein>
    <submittedName>
        <fullName evidence="1">Uncharacterized protein</fullName>
    </submittedName>
</protein>
<organism evidence="1">
    <name type="scientific">Lygus hesperus</name>
    <name type="common">Western plant bug</name>
    <dbReference type="NCBI Taxonomy" id="30085"/>
    <lineage>
        <taxon>Eukaryota</taxon>
        <taxon>Metazoa</taxon>
        <taxon>Ecdysozoa</taxon>
        <taxon>Arthropoda</taxon>
        <taxon>Hexapoda</taxon>
        <taxon>Insecta</taxon>
        <taxon>Pterygota</taxon>
        <taxon>Neoptera</taxon>
        <taxon>Paraneoptera</taxon>
        <taxon>Hemiptera</taxon>
        <taxon>Heteroptera</taxon>
        <taxon>Panheteroptera</taxon>
        <taxon>Cimicomorpha</taxon>
        <taxon>Miridae</taxon>
        <taxon>Mirini</taxon>
        <taxon>Lygus</taxon>
    </lineage>
</organism>
<dbReference type="EMBL" id="GDHC01020734">
    <property type="protein sequence ID" value="JAP97894.1"/>
    <property type="molecule type" value="Transcribed_RNA"/>
</dbReference>
<dbReference type="AlphaFoldDB" id="A0A146KQD4"/>
<reference evidence="1" key="1">
    <citation type="journal article" date="2016" name="Gigascience">
        <title>De novo construction of an expanded transcriptome assembly for the western tarnished plant bug, Lygus hesperus.</title>
        <authorList>
            <person name="Tassone E.E."/>
            <person name="Geib S.M."/>
            <person name="Hall B."/>
            <person name="Fabrick J.A."/>
            <person name="Brent C.S."/>
            <person name="Hull J.J."/>
        </authorList>
    </citation>
    <scope>NUCLEOTIDE SEQUENCE</scope>
</reference>
<sequence>MAAIPPLLMNSSNFLPTSSFYLPLFHLPYLTTSSQVSTTTVSTLLRDLLGFFPKFETILSILPTILPSLYSSLLRSLLHLSTFDSPRDFFFALEFGTVFHSSYHLLYSYSHPRCYSPSTANLAPQNLSPFDVLYSTLHPTPVYFPSISTVIRTTIATLSTFDSCTPTTASQTMYSTHPSIASFLPIPNFSSLVSTPSSLLREFLVLYSTCNLSTIQHILPPSHLHLHHHPLFASSASPNFVSHTVPPSLRTPRSIARCRTSLFVATLSTSCY</sequence>